<evidence type="ECO:0000256" key="2">
    <source>
        <dbReference type="ARBA" id="ARBA00023027"/>
    </source>
</evidence>
<dbReference type="CDD" id="cd05300">
    <property type="entry name" value="2-Hacid_dh_1"/>
    <property type="match status" value="1"/>
</dbReference>
<dbReference type="PANTHER" id="PTHR43333">
    <property type="entry name" value="2-HACID_DH_C DOMAIN-CONTAINING PROTEIN"/>
    <property type="match status" value="1"/>
</dbReference>
<gene>
    <name evidence="6" type="ORF">C450_06310</name>
</gene>
<evidence type="ECO:0000259" key="4">
    <source>
        <dbReference type="Pfam" id="PF00389"/>
    </source>
</evidence>
<dbReference type="SUPFAM" id="SSF51735">
    <property type="entry name" value="NAD(P)-binding Rossmann-fold domains"/>
    <property type="match status" value="1"/>
</dbReference>
<organism evidence="6 7">
    <name type="scientific">Halococcus salifodinae DSM 8989</name>
    <dbReference type="NCBI Taxonomy" id="1227456"/>
    <lineage>
        <taxon>Archaea</taxon>
        <taxon>Methanobacteriati</taxon>
        <taxon>Methanobacteriota</taxon>
        <taxon>Stenosarchaea group</taxon>
        <taxon>Halobacteria</taxon>
        <taxon>Halobacteriales</taxon>
        <taxon>Halococcaceae</taxon>
        <taxon>Halococcus</taxon>
    </lineage>
</organism>
<dbReference type="InterPro" id="IPR036291">
    <property type="entry name" value="NAD(P)-bd_dom_sf"/>
</dbReference>
<dbReference type="OrthoDB" id="168224at2157"/>
<keyword evidence="1 3" id="KW-0560">Oxidoreductase</keyword>
<dbReference type="PATRIC" id="fig|1227456.3.peg.1268"/>
<dbReference type="InterPro" id="IPR006139">
    <property type="entry name" value="D-isomer_2_OHA_DH_cat_dom"/>
</dbReference>
<accession>M0NBF0</accession>
<evidence type="ECO:0000313" key="6">
    <source>
        <dbReference type="EMBL" id="EMA54419.1"/>
    </source>
</evidence>
<dbReference type="GO" id="GO:0016616">
    <property type="term" value="F:oxidoreductase activity, acting on the CH-OH group of donors, NAD or NADP as acceptor"/>
    <property type="evidence" value="ECO:0007669"/>
    <property type="project" value="InterPro"/>
</dbReference>
<reference evidence="6 7" key="1">
    <citation type="journal article" date="2014" name="PLoS Genet.">
        <title>Phylogenetically driven sequencing of extremely halophilic archaea reveals strategies for static and dynamic osmo-response.</title>
        <authorList>
            <person name="Becker E.A."/>
            <person name="Seitzer P.M."/>
            <person name="Tritt A."/>
            <person name="Larsen D."/>
            <person name="Krusor M."/>
            <person name="Yao A.I."/>
            <person name="Wu D."/>
            <person name="Madern D."/>
            <person name="Eisen J.A."/>
            <person name="Darling A.E."/>
            <person name="Facciotti M.T."/>
        </authorList>
    </citation>
    <scope>NUCLEOTIDE SEQUENCE [LARGE SCALE GENOMIC DNA]</scope>
    <source>
        <strain evidence="6 7">DSM 8989</strain>
    </source>
</reference>
<dbReference type="AlphaFoldDB" id="M0NBF0"/>
<evidence type="ECO:0000256" key="3">
    <source>
        <dbReference type="RuleBase" id="RU003719"/>
    </source>
</evidence>
<dbReference type="GO" id="GO:0051287">
    <property type="term" value="F:NAD binding"/>
    <property type="evidence" value="ECO:0007669"/>
    <property type="project" value="InterPro"/>
</dbReference>
<protein>
    <submittedName>
        <fullName evidence="6">D-isomer specific 2-hydroxyacid dehydrogenase NAD-binding protein</fullName>
    </submittedName>
</protein>
<keyword evidence="2" id="KW-0520">NAD</keyword>
<evidence type="ECO:0000259" key="5">
    <source>
        <dbReference type="Pfam" id="PF02826"/>
    </source>
</evidence>
<dbReference type="EMBL" id="AOME01000028">
    <property type="protein sequence ID" value="EMA54419.1"/>
    <property type="molecule type" value="Genomic_DNA"/>
</dbReference>
<dbReference type="SUPFAM" id="SSF52283">
    <property type="entry name" value="Formate/glycerate dehydrogenase catalytic domain-like"/>
    <property type="match status" value="1"/>
</dbReference>
<dbReference type="RefSeq" id="WP_005041402.1">
    <property type="nucleotide sequence ID" value="NZ_AOME01000028.1"/>
</dbReference>
<dbReference type="Pfam" id="PF02826">
    <property type="entry name" value="2-Hacid_dh_C"/>
    <property type="match status" value="1"/>
</dbReference>
<keyword evidence="7" id="KW-1185">Reference proteome</keyword>
<dbReference type="PANTHER" id="PTHR43333:SF1">
    <property type="entry name" value="D-ISOMER SPECIFIC 2-HYDROXYACID DEHYDROGENASE NAD-BINDING DOMAIN-CONTAINING PROTEIN"/>
    <property type="match status" value="1"/>
</dbReference>
<comment type="similarity">
    <text evidence="3">Belongs to the D-isomer specific 2-hydroxyacid dehydrogenase family.</text>
</comment>
<dbReference type="Pfam" id="PF00389">
    <property type="entry name" value="2-Hacid_dh"/>
    <property type="match status" value="1"/>
</dbReference>
<dbReference type="Gene3D" id="3.40.50.720">
    <property type="entry name" value="NAD(P)-binding Rossmann-like Domain"/>
    <property type="match status" value="2"/>
</dbReference>
<dbReference type="STRING" id="1227456.C450_06310"/>
<feature type="domain" description="D-isomer specific 2-hydroxyacid dehydrogenase catalytic" evidence="4">
    <location>
        <begin position="25"/>
        <end position="312"/>
    </location>
</feature>
<dbReference type="InterPro" id="IPR006140">
    <property type="entry name" value="D-isomer_DH_NAD-bd"/>
</dbReference>
<comment type="caution">
    <text evidence="6">The sequence shown here is derived from an EMBL/GenBank/DDBJ whole genome shotgun (WGS) entry which is preliminary data.</text>
</comment>
<evidence type="ECO:0000313" key="7">
    <source>
        <dbReference type="Proteomes" id="UP000011625"/>
    </source>
</evidence>
<proteinExistence type="inferred from homology"/>
<name>M0NBF0_9EURY</name>
<evidence type="ECO:0000256" key="1">
    <source>
        <dbReference type="ARBA" id="ARBA00023002"/>
    </source>
</evidence>
<dbReference type="Proteomes" id="UP000011625">
    <property type="component" value="Unassembled WGS sequence"/>
</dbReference>
<sequence length="325" mass="35300">MTATDPDVVVLRGTAHGMDSERAAQRLREHFPEKDVRLAETPAEERELIESAPVATGLRIDPEVLSKADSLRLFASASAGVGHLPLEELADRDVAVTNASGVHAPNMAEHVLGNILVFARDLHEGWRRQSNNEWRHFRGGELNGSTVTVVGMGPIGERTLELLAPFDVERVGVRYTPEKGGPAEEVLGYDDDLHDVFARSEYVVLACPLTDTTEGLLDEQVFRTLPPEAVVVNVARGPVVETDALVAALRGNKIRGAALDVTDPEPLPADHALWDLENVLVTPHNSGGTDEYWERHADILAGNLERIEETGSYAGLENQVVTPGE</sequence>
<feature type="domain" description="D-isomer specific 2-hydroxyacid dehydrogenase NAD-binding" evidence="5">
    <location>
        <begin position="113"/>
        <end position="285"/>
    </location>
</feature>